<keyword evidence="15" id="KW-1185">Reference proteome</keyword>
<keyword evidence="10 12" id="KW-0675">Receptor</keyword>
<dbReference type="SUPFAM" id="SSF81321">
    <property type="entry name" value="Family A G protein-coupled receptor-like"/>
    <property type="match status" value="1"/>
</dbReference>
<comment type="similarity">
    <text evidence="12">Belongs to the G-protein coupled receptor 1 family.</text>
</comment>
<keyword evidence="5 12" id="KW-0812">Transmembrane</keyword>
<keyword evidence="6 13" id="KW-0552">Olfaction</keyword>
<feature type="transmembrane region" description="Helical" evidence="13">
    <location>
        <begin position="96"/>
        <end position="118"/>
    </location>
</feature>
<dbReference type="GO" id="GO:0004984">
    <property type="term" value="F:olfactory receptor activity"/>
    <property type="evidence" value="ECO:0007669"/>
    <property type="project" value="InterPro"/>
</dbReference>
<proteinExistence type="inferred from homology"/>
<keyword evidence="7 13" id="KW-1133">Transmembrane helix</keyword>
<dbReference type="KEGG" id="emc:129340190"/>
<sequence length="317" mass="35652">MPNQTTQAVFLLLGFSDIRQLQILHFVVFLLIYLATIMGNLVIIILVILNRHLHTPMYFFLMNLSIADIGNISVNIPKAMSSSLMNTRLISYSECVSQVFFLIFFAMTDLVLLTIMAYDRYVAICNPLRYEIKMNLGACIQMAAGAWVTGVFCAALHSGGTFSTTFCSNVINQFFCEIPQLLKLSCNDNYTIEFGVIIFAAWLAFGCFVFIIFSYVQIFTNVLRIPSGQGKKKALSTCLPHLIVVSLFIFTGTLAYLCPTNRTPNDVVMMIAVLYSILPPMMNPVIYSMRNQEIRSALCKHFGWSLCSSQQMSIVLF</sequence>
<evidence type="ECO:0000256" key="6">
    <source>
        <dbReference type="ARBA" id="ARBA00022725"/>
    </source>
</evidence>
<dbReference type="Proteomes" id="UP001190640">
    <property type="component" value="Chromosome 12"/>
</dbReference>
<evidence type="ECO:0000256" key="10">
    <source>
        <dbReference type="ARBA" id="ARBA00023170"/>
    </source>
</evidence>
<dbReference type="CDD" id="cd15227">
    <property type="entry name" value="7tmA_OR14-like"/>
    <property type="match status" value="1"/>
</dbReference>
<dbReference type="RefSeq" id="XP_054850789.1">
    <property type="nucleotide sequence ID" value="XM_054994814.1"/>
</dbReference>
<dbReference type="PROSITE" id="PS00237">
    <property type="entry name" value="G_PROTEIN_RECEP_F1_1"/>
    <property type="match status" value="1"/>
</dbReference>
<evidence type="ECO:0000256" key="7">
    <source>
        <dbReference type="ARBA" id="ARBA00022989"/>
    </source>
</evidence>
<evidence type="ECO:0000256" key="8">
    <source>
        <dbReference type="ARBA" id="ARBA00023040"/>
    </source>
</evidence>
<evidence type="ECO:0000256" key="2">
    <source>
        <dbReference type="ARBA" id="ARBA00004651"/>
    </source>
</evidence>
<evidence type="ECO:0000256" key="5">
    <source>
        <dbReference type="ARBA" id="ARBA00022692"/>
    </source>
</evidence>
<evidence type="ECO:0000256" key="1">
    <source>
        <dbReference type="ARBA" id="ARBA00002936"/>
    </source>
</evidence>
<keyword evidence="3 13" id="KW-1003">Cell membrane</keyword>
<comment type="subcellular location">
    <subcellularLocation>
        <location evidence="2 13">Cell membrane</location>
        <topology evidence="2 13">Multi-pass membrane protein</topology>
    </subcellularLocation>
</comment>
<evidence type="ECO:0000259" key="14">
    <source>
        <dbReference type="PROSITE" id="PS50262"/>
    </source>
</evidence>
<evidence type="ECO:0000256" key="12">
    <source>
        <dbReference type="RuleBase" id="RU000688"/>
    </source>
</evidence>
<feature type="transmembrane region" description="Helical" evidence="13">
    <location>
        <begin position="237"/>
        <end position="257"/>
    </location>
</feature>
<dbReference type="GO" id="GO:0004930">
    <property type="term" value="F:G protein-coupled receptor activity"/>
    <property type="evidence" value="ECO:0007669"/>
    <property type="project" value="UniProtKB-KW"/>
</dbReference>
<feature type="transmembrane region" description="Helical" evidence="13">
    <location>
        <begin position="269"/>
        <end position="287"/>
    </location>
</feature>
<dbReference type="PROSITE" id="PS50262">
    <property type="entry name" value="G_PROTEIN_RECEP_F1_2"/>
    <property type="match status" value="1"/>
</dbReference>
<dbReference type="FunFam" id="1.20.1070.10:FF:000037">
    <property type="entry name" value="Olfactory receptor"/>
    <property type="match status" value="1"/>
</dbReference>
<evidence type="ECO:0000256" key="4">
    <source>
        <dbReference type="ARBA" id="ARBA00022606"/>
    </source>
</evidence>
<dbReference type="InterPro" id="IPR000725">
    <property type="entry name" value="Olfact_rcpt"/>
</dbReference>
<dbReference type="PANTHER" id="PTHR26452">
    <property type="entry name" value="OLFACTORY RECEPTOR"/>
    <property type="match status" value="1"/>
</dbReference>
<dbReference type="Pfam" id="PF13853">
    <property type="entry name" value="7tm_4"/>
    <property type="match status" value="1"/>
</dbReference>
<comment type="function">
    <text evidence="1">Odorant receptor.</text>
</comment>
<keyword evidence="8 12" id="KW-0297">G-protein coupled receptor</keyword>
<organism evidence="15 16">
    <name type="scientific">Eublepharis macularius</name>
    <name type="common">Leopard gecko</name>
    <name type="synonym">Cyrtodactylus macularius</name>
    <dbReference type="NCBI Taxonomy" id="481883"/>
    <lineage>
        <taxon>Eukaryota</taxon>
        <taxon>Metazoa</taxon>
        <taxon>Chordata</taxon>
        <taxon>Craniata</taxon>
        <taxon>Vertebrata</taxon>
        <taxon>Euteleostomi</taxon>
        <taxon>Lepidosauria</taxon>
        <taxon>Squamata</taxon>
        <taxon>Bifurcata</taxon>
        <taxon>Gekkota</taxon>
        <taxon>Eublepharidae</taxon>
        <taxon>Eublepharinae</taxon>
        <taxon>Eublepharis</taxon>
    </lineage>
</organism>
<dbReference type="PRINTS" id="PR00245">
    <property type="entry name" value="OLFACTORYR"/>
</dbReference>
<dbReference type="GeneID" id="129340190"/>
<feature type="transmembrane region" description="Helical" evidence="13">
    <location>
        <begin position="138"/>
        <end position="157"/>
    </location>
</feature>
<dbReference type="Gene3D" id="1.20.1070.10">
    <property type="entry name" value="Rhodopsin 7-helix transmembrane proteins"/>
    <property type="match status" value="1"/>
</dbReference>
<feature type="transmembrane region" description="Helical" evidence="13">
    <location>
        <begin position="23"/>
        <end position="49"/>
    </location>
</feature>
<gene>
    <name evidence="16" type="primary">LOC129340190</name>
</gene>
<feature type="domain" description="G-protein coupled receptors family 1 profile" evidence="14">
    <location>
        <begin position="39"/>
        <end position="287"/>
    </location>
</feature>
<evidence type="ECO:0000256" key="13">
    <source>
        <dbReference type="RuleBase" id="RU363047"/>
    </source>
</evidence>
<dbReference type="GO" id="GO:0005886">
    <property type="term" value="C:plasma membrane"/>
    <property type="evidence" value="ECO:0007669"/>
    <property type="project" value="UniProtKB-SubCell"/>
</dbReference>
<dbReference type="PRINTS" id="PR00237">
    <property type="entry name" value="GPCRRHODOPSN"/>
</dbReference>
<dbReference type="InterPro" id="IPR000276">
    <property type="entry name" value="GPCR_Rhodpsn"/>
</dbReference>
<evidence type="ECO:0000256" key="9">
    <source>
        <dbReference type="ARBA" id="ARBA00023136"/>
    </source>
</evidence>
<dbReference type="SMART" id="SM01381">
    <property type="entry name" value="7TM_GPCR_Srsx"/>
    <property type="match status" value="1"/>
</dbReference>
<evidence type="ECO:0000256" key="11">
    <source>
        <dbReference type="ARBA" id="ARBA00023224"/>
    </source>
</evidence>
<feature type="transmembrane region" description="Helical" evidence="13">
    <location>
        <begin position="194"/>
        <end position="216"/>
    </location>
</feature>
<dbReference type="AlphaFoldDB" id="A0AA97LCY6"/>
<reference evidence="16" key="1">
    <citation type="submission" date="2025-08" db="UniProtKB">
        <authorList>
            <consortium name="RefSeq"/>
        </authorList>
    </citation>
    <scope>IDENTIFICATION</scope>
    <source>
        <tissue evidence="16">Blood</tissue>
    </source>
</reference>
<name>A0AA97LCY6_EUBMA</name>
<evidence type="ECO:0000256" key="3">
    <source>
        <dbReference type="ARBA" id="ARBA00022475"/>
    </source>
</evidence>
<dbReference type="InterPro" id="IPR050516">
    <property type="entry name" value="Olfactory_GPCR"/>
</dbReference>
<keyword evidence="9 13" id="KW-0472">Membrane</keyword>
<evidence type="ECO:0000313" key="16">
    <source>
        <dbReference type="RefSeq" id="XP_054850789.1"/>
    </source>
</evidence>
<keyword evidence="4 13" id="KW-0716">Sensory transduction</keyword>
<protein>
    <recommendedName>
        <fullName evidence="13">Olfactory receptor</fullName>
    </recommendedName>
</protein>
<accession>A0AA97LCY6</accession>
<dbReference type="InterPro" id="IPR017452">
    <property type="entry name" value="GPCR_Rhodpsn_7TM"/>
</dbReference>
<keyword evidence="11 12" id="KW-0807">Transducer</keyword>
<evidence type="ECO:0000313" key="15">
    <source>
        <dbReference type="Proteomes" id="UP001190640"/>
    </source>
</evidence>